<feature type="domain" description="ABC-type glycine betaine transport system substrate-binding" evidence="3">
    <location>
        <begin position="140"/>
        <end position="198"/>
    </location>
</feature>
<feature type="signal peptide" evidence="2">
    <location>
        <begin position="1"/>
        <end position="20"/>
    </location>
</feature>
<gene>
    <name evidence="4" type="ORF">SAMN05444580_11657</name>
</gene>
<proteinExistence type="predicted"/>
<dbReference type="AlphaFoldDB" id="A0A1G7CKT5"/>
<dbReference type="STRING" id="168276.SAMN05444580_11657"/>
<dbReference type="Gene3D" id="3.40.190.10">
    <property type="entry name" value="Periplasmic binding protein-like II"/>
    <property type="match status" value="1"/>
</dbReference>
<feature type="domain" description="ABC-type glycine betaine transport system substrate-binding" evidence="3">
    <location>
        <begin position="38"/>
        <end position="130"/>
    </location>
</feature>
<sequence length="200" mass="20582">MKARLIGTALVTAGVLASQAGCAVDSTRVETPEPSAVIVVGAGQSTESQVVAEIYAGVLRGTGSRVDTRLGLAPGQDLTELDAGSVTLVPEYTGRLLDRVHPGITETDPDKVYEELNKSLPEGLSVSDYASAEEPGTGADDEPQNVVPLMRTGALTQAQVRALNVVAGELTSAELADMGEAVRGGERSPGQAAADWLAAR</sequence>
<evidence type="ECO:0000313" key="5">
    <source>
        <dbReference type="Proteomes" id="UP000199417"/>
    </source>
</evidence>
<dbReference type="RefSeq" id="WP_072846001.1">
    <property type="nucleotide sequence ID" value="NZ_FNAB01000016.1"/>
</dbReference>
<evidence type="ECO:0000313" key="4">
    <source>
        <dbReference type="EMBL" id="SDE39843.1"/>
    </source>
</evidence>
<evidence type="ECO:0000256" key="2">
    <source>
        <dbReference type="SAM" id="SignalP"/>
    </source>
</evidence>
<protein>
    <submittedName>
        <fullName evidence="4">Substrate binding domain of ABC-type glycine betaine transport system</fullName>
    </submittedName>
</protein>
<dbReference type="Proteomes" id="UP000199417">
    <property type="component" value="Unassembled WGS sequence"/>
</dbReference>
<dbReference type="Pfam" id="PF04069">
    <property type="entry name" value="OpuAC"/>
    <property type="match status" value="2"/>
</dbReference>
<keyword evidence="5" id="KW-1185">Reference proteome</keyword>
<evidence type="ECO:0000259" key="3">
    <source>
        <dbReference type="Pfam" id="PF04069"/>
    </source>
</evidence>
<dbReference type="EMBL" id="FNAB01000016">
    <property type="protein sequence ID" value="SDE39843.1"/>
    <property type="molecule type" value="Genomic_DNA"/>
</dbReference>
<dbReference type="GO" id="GO:0022857">
    <property type="term" value="F:transmembrane transporter activity"/>
    <property type="evidence" value="ECO:0007669"/>
    <property type="project" value="InterPro"/>
</dbReference>
<feature type="chain" id="PRO_5038576282" evidence="2">
    <location>
        <begin position="21"/>
        <end position="200"/>
    </location>
</feature>
<name>A0A1G7CKT5_9NOCA</name>
<organism evidence="4 5">
    <name type="scientific">Rhodococcus tukisamuensis</name>
    <dbReference type="NCBI Taxonomy" id="168276"/>
    <lineage>
        <taxon>Bacteria</taxon>
        <taxon>Bacillati</taxon>
        <taxon>Actinomycetota</taxon>
        <taxon>Actinomycetes</taxon>
        <taxon>Mycobacteriales</taxon>
        <taxon>Nocardiaceae</taxon>
        <taxon>Rhodococcus</taxon>
    </lineage>
</organism>
<dbReference type="SUPFAM" id="SSF53850">
    <property type="entry name" value="Periplasmic binding protein-like II"/>
    <property type="match status" value="1"/>
</dbReference>
<evidence type="ECO:0000256" key="1">
    <source>
        <dbReference type="SAM" id="MobiDB-lite"/>
    </source>
</evidence>
<feature type="region of interest" description="Disordered" evidence="1">
    <location>
        <begin position="181"/>
        <end position="200"/>
    </location>
</feature>
<dbReference type="GO" id="GO:0043190">
    <property type="term" value="C:ATP-binding cassette (ABC) transporter complex"/>
    <property type="evidence" value="ECO:0007669"/>
    <property type="project" value="InterPro"/>
</dbReference>
<dbReference type="InterPro" id="IPR007210">
    <property type="entry name" value="ABC_Gly_betaine_transp_sub-bd"/>
</dbReference>
<keyword evidence="2" id="KW-0732">Signal</keyword>
<reference evidence="4 5" key="1">
    <citation type="submission" date="2016-10" db="EMBL/GenBank/DDBJ databases">
        <authorList>
            <person name="de Groot N.N."/>
        </authorList>
    </citation>
    <scope>NUCLEOTIDE SEQUENCE [LARGE SCALE GENOMIC DNA]</scope>
    <source>
        <strain evidence="4 5">JCM 11308</strain>
    </source>
</reference>
<accession>A0A1G7CKT5</accession>